<dbReference type="KEGG" id="phs:C2L64_09495"/>
<evidence type="ECO:0000256" key="1">
    <source>
        <dbReference type="SAM" id="Phobius"/>
    </source>
</evidence>
<evidence type="ECO:0000313" key="2">
    <source>
        <dbReference type="EMBL" id="AUT68534.1"/>
    </source>
</evidence>
<feature type="transmembrane region" description="Helical" evidence="1">
    <location>
        <begin position="123"/>
        <end position="146"/>
    </location>
</feature>
<gene>
    <name evidence="2" type="ORF">C2L64_09495</name>
</gene>
<proteinExistence type="predicted"/>
<feature type="transmembrane region" description="Helical" evidence="1">
    <location>
        <begin position="65"/>
        <end position="84"/>
    </location>
</feature>
<dbReference type="AlphaFoldDB" id="A0AAN1J6S6"/>
<reference evidence="2 3" key="1">
    <citation type="submission" date="2018-01" db="EMBL/GenBank/DDBJ databases">
        <title>Species boundaries and ecological features among Paraburkholderia terrae DSMZ17804T, P. hospita DSMZ17164T and P. caribensis DSMZ13236T.</title>
        <authorList>
            <person name="Pratama A.A."/>
        </authorList>
    </citation>
    <scope>NUCLEOTIDE SEQUENCE [LARGE SCALE GENOMIC DNA]</scope>
    <source>
        <strain evidence="2 3">DSM 17164</strain>
    </source>
</reference>
<dbReference type="Proteomes" id="UP000236649">
    <property type="component" value="Chromosome 1"/>
</dbReference>
<accession>A0AAN1J6S6</accession>
<keyword evidence="1" id="KW-1133">Transmembrane helix</keyword>
<evidence type="ECO:0000313" key="3">
    <source>
        <dbReference type="Proteomes" id="UP000236649"/>
    </source>
</evidence>
<protein>
    <submittedName>
        <fullName evidence="2">Uncharacterized protein</fullName>
    </submittedName>
</protein>
<name>A0AAN1J6S6_9BURK</name>
<keyword evidence="1" id="KW-0472">Membrane</keyword>
<sequence>MDLQEESRRRVRASLFEWKQQTDGLFKEWILETVKTLALLNSAGLAGVAAIFASDGVAKAMLGNYPSAALFMVGLMAAGFDMYFNAQGWLGRNIEIFERIKRFDADELEARRAFEMTRKGERWFVAASIAGWTSAVMFVLGAWPFIRTAFGQVAHLICGK</sequence>
<organism evidence="2 3">
    <name type="scientific">Paraburkholderia hospita</name>
    <dbReference type="NCBI Taxonomy" id="169430"/>
    <lineage>
        <taxon>Bacteria</taxon>
        <taxon>Pseudomonadati</taxon>
        <taxon>Pseudomonadota</taxon>
        <taxon>Betaproteobacteria</taxon>
        <taxon>Burkholderiales</taxon>
        <taxon>Burkholderiaceae</taxon>
        <taxon>Paraburkholderia</taxon>
    </lineage>
</organism>
<feature type="transmembrane region" description="Helical" evidence="1">
    <location>
        <begin position="36"/>
        <end position="53"/>
    </location>
</feature>
<dbReference type="EMBL" id="CP026105">
    <property type="protein sequence ID" value="AUT68534.1"/>
    <property type="molecule type" value="Genomic_DNA"/>
</dbReference>
<keyword evidence="1" id="KW-0812">Transmembrane</keyword>